<protein>
    <submittedName>
        <fullName evidence="2">Uncharacterized protein</fullName>
    </submittedName>
</protein>
<keyword evidence="1" id="KW-1133">Transmembrane helix</keyword>
<dbReference type="AlphaFoldDB" id="A0A239PJC7"/>
<name>A0A239PJC7_9PROT</name>
<gene>
    <name evidence="2" type="ORF">SAMN06297382_0218</name>
</gene>
<proteinExistence type="predicted"/>
<evidence type="ECO:0000313" key="2">
    <source>
        <dbReference type="EMBL" id="SNT67725.1"/>
    </source>
</evidence>
<keyword evidence="1" id="KW-0472">Membrane</keyword>
<evidence type="ECO:0000313" key="3">
    <source>
        <dbReference type="Proteomes" id="UP000198346"/>
    </source>
</evidence>
<sequence length="123" mass="13288">MLQTIINDVSGIFRSTFLTGDWIALVIAFGSVLVAALLMRRGGQIGSMTLLALVLFALGGYLRGVFRAPSGETAGYGERAISQLEASWLHFMDLQAGQLLAYFIAFMAIILVLYGLKSVLNRG</sequence>
<keyword evidence="3" id="KW-1185">Reference proteome</keyword>
<dbReference type="EMBL" id="FZQA01000001">
    <property type="protein sequence ID" value="SNT67725.1"/>
    <property type="molecule type" value="Genomic_DNA"/>
</dbReference>
<feature type="transmembrane region" description="Helical" evidence="1">
    <location>
        <begin position="99"/>
        <end position="116"/>
    </location>
</feature>
<reference evidence="2 3" key="1">
    <citation type="submission" date="2017-07" db="EMBL/GenBank/DDBJ databases">
        <authorList>
            <person name="Sun Z.S."/>
            <person name="Albrecht U."/>
            <person name="Echele G."/>
            <person name="Lee C.C."/>
        </authorList>
    </citation>
    <scope>NUCLEOTIDE SEQUENCE [LARGE SCALE GENOMIC DNA]</scope>
    <source>
        <strain evidence="2 3">CGMCC 1.12710</strain>
    </source>
</reference>
<keyword evidence="1" id="KW-0812">Transmembrane</keyword>
<feature type="transmembrane region" description="Helical" evidence="1">
    <location>
        <begin position="20"/>
        <end position="38"/>
    </location>
</feature>
<organism evidence="2 3">
    <name type="scientific">Amphiplicatus metriothermophilus</name>
    <dbReference type="NCBI Taxonomy" id="1519374"/>
    <lineage>
        <taxon>Bacteria</taxon>
        <taxon>Pseudomonadati</taxon>
        <taxon>Pseudomonadota</taxon>
        <taxon>Alphaproteobacteria</taxon>
        <taxon>Parvularculales</taxon>
        <taxon>Parvularculaceae</taxon>
        <taxon>Amphiplicatus</taxon>
    </lineage>
</organism>
<dbReference type="Proteomes" id="UP000198346">
    <property type="component" value="Unassembled WGS sequence"/>
</dbReference>
<evidence type="ECO:0000256" key="1">
    <source>
        <dbReference type="SAM" id="Phobius"/>
    </source>
</evidence>
<accession>A0A239PJC7</accession>
<feature type="transmembrane region" description="Helical" evidence="1">
    <location>
        <begin position="45"/>
        <end position="62"/>
    </location>
</feature>